<evidence type="ECO:0000313" key="6">
    <source>
        <dbReference type="Proteomes" id="UP001159042"/>
    </source>
</evidence>
<dbReference type="PANTHER" id="PTHR13134:SF3">
    <property type="entry name" value="TRAFFICKING PROTEIN PARTICLE COMPLEX SUBUNIT 13"/>
    <property type="match status" value="1"/>
</dbReference>
<gene>
    <name evidence="5" type="ORF">NQ315_007989</name>
</gene>
<evidence type="ECO:0000259" key="4">
    <source>
        <dbReference type="Pfam" id="PF23647"/>
    </source>
</evidence>
<dbReference type="Pfam" id="PF23647">
    <property type="entry name" value="TRAPPC13_M"/>
    <property type="match status" value="1"/>
</dbReference>
<comment type="caution">
    <text evidence="5">The sequence shown here is derived from an EMBL/GenBank/DDBJ whole genome shotgun (WGS) entry which is preliminary data.</text>
</comment>
<evidence type="ECO:0000256" key="1">
    <source>
        <dbReference type="ARBA" id="ARBA00010785"/>
    </source>
</evidence>
<evidence type="ECO:0000259" key="3">
    <source>
        <dbReference type="Pfam" id="PF23643"/>
    </source>
</evidence>
<dbReference type="PANTHER" id="PTHR13134">
    <property type="entry name" value="TRAFFICKING PROTEIN PARTICLE COMPLEX SUBUNIT 13"/>
    <property type="match status" value="1"/>
</dbReference>
<dbReference type="InterPro" id="IPR055428">
    <property type="entry name" value="TRAPPC13_C"/>
</dbReference>
<reference evidence="5 6" key="1">
    <citation type="journal article" date="2023" name="Insect Mol. Biol.">
        <title>Genome sequencing provides insights into the evolution of gene families encoding plant cell wall-degrading enzymes in longhorned beetles.</title>
        <authorList>
            <person name="Shin N.R."/>
            <person name="Okamura Y."/>
            <person name="Kirsch R."/>
            <person name="Pauchet Y."/>
        </authorList>
    </citation>
    <scope>NUCLEOTIDE SEQUENCE [LARGE SCALE GENOMIC DNA]</scope>
    <source>
        <strain evidence="5">EAD_L_NR</strain>
    </source>
</reference>
<proteinExistence type="inferred from homology"/>
<dbReference type="InterPro" id="IPR010378">
    <property type="entry name" value="TRAPPC13"/>
</dbReference>
<dbReference type="InterPro" id="IPR055429">
    <property type="entry name" value="TRAPPC13_M"/>
</dbReference>
<feature type="domain" description="Trafficking protein particle complex subunit 13 C-terminal" evidence="3">
    <location>
        <begin position="300"/>
        <end position="394"/>
    </location>
</feature>
<evidence type="ECO:0000313" key="5">
    <source>
        <dbReference type="EMBL" id="KAJ8912857.1"/>
    </source>
</evidence>
<dbReference type="Proteomes" id="UP001159042">
    <property type="component" value="Unassembled WGS sequence"/>
</dbReference>
<keyword evidence="6" id="KW-1185">Reference proteome</keyword>
<feature type="domain" description="Trafficking protein particle complex subunit 13 N-terminal" evidence="2">
    <location>
        <begin position="6"/>
        <end position="161"/>
    </location>
</feature>
<comment type="similarity">
    <text evidence="1">Belongs to the TRAPPC13 family.</text>
</comment>
<sequence length="410" mass="46520">METEEHLLALKVMRLTKPLIANQFPITSDNRDLPGNLLNNALQRDPTTVDGTETLSAGQFLLLPQNPVNIYLGETFSSYICVYSETKQDVNNVTVKIDLQTSSQRLPLSVNPPTPVLPPDKTIGVIIQHEVKEVGTHILVCEVSYETPNRIFMSFRKFFKILVLKPLDVKTKFYNAENDDVYLEAQVQNTTIGPLCLEKVSLDASHLFNVIPLNTVSREKSLFGKTIILQPQSVCQFLYCLSPNEKLTTDLKSLSGATNIGKLDIVWRSNLGERGRLQTSQLQRMSPDYGEIRLSVIELPNFVTLEQFFTFKCKLVNNCERTVDLLLYLENMEGLAWCDMSGRKLEPLLPFSFKILEFKCIPFIPGLRTISGIKLVDTFLRRTYAFNELGQLFVTVDNNDSCNNKDYECK</sequence>
<dbReference type="Pfam" id="PF06159">
    <property type="entry name" value="TRAPPC13_N"/>
    <property type="match status" value="1"/>
</dbReference>
<dbReference type="Pfam" id="PF23643">
    <property type="entry name" value="TRAPPC13_C"/>
    <property type="match status" value="1"/>
</dbReference>
<dbReference type="EMBL" id="JANEYG010000110">
    <property type="protein sequence ID" value="KAJ8912857.1"/>
    <property type="molecule type" value="Genomic_DNA"/>
</dbReference>
<feature type="domain" description="Trafficking protein particle complex subunit 13 middle" evidence="4">
    <location>
        <begin position="167"/>
        <end position="287"/>
    </location>
</feature>
<dbReference type="AlphaFoldDB" id="A0AAV8VF31"/>
<name>A0AAV8VF31_9CUCU</name>
<accession>A0AAV8VF31</accession>
<evidence type="ECO:0000259" key="2">
    <source>
        <dbReference type="Pfam" id="PF06159"/>
    </source>
</evidence>
<dbReference type="InterPro" id="IPR055427">
    <property type="entry name" value="TRAPPC13_N"/>
</dbReference>
<organism evidence="5 6">
    <name type="scientific">Exocentrus adspersus</name>
    <dbReference type="NCBI Taxonomy" id="1586481"/>
    <lineage>
        <taxon>Eukaryota</taxon>
        <taxon>Metazoa</taxon>
        <taxon>Ecdysozoa</taxon>
        <taxon>Arthropoda</taxon>
        <taxon>Hexapoda</taxon>
        <taxon>Insecta</taxon>
        <taxon>Pterygota</taxon>
        <taxon>Neoptera</taxon>
        <taxon>Endopterygota</taxon>
        <taxon>Coleoptera</taxon>
        <taxon>Polyphaga</taxon>
        <taxon>Cucujiformia</taxon>
        <taxon>Chrysomeloidea</taxon>
        <taxon>Cerambycidae</taxon>
        <taxon>Lamiinae</taxon>
        <taxon>Acanthocinini</taxon>
        <taxon>Exocentrus</taxon>
    </lineage>
</organism>
<protein>
    <recommendedName>
        <fullName evidence="7">Trafficking protein particle complex subunit 13</fullName>
    </recommendedName>
</protein>
<evidence type="ECO:0008006" key="7">
    <source>
        <dbReference type="Google" id="ProtNLM"/>
    </source>
</evidence>
<dbReference type="GO" id="GO:1990072">
    <property type="term" value="C:TRAPPIII protein complex"/>
    <property type="evidence" value="ECO:0007669"/>
    <property type="project" value="TreeGrafter"/>
</dbReference>